<name>A0A0F9BL43_9ZZZZ</name>
<evidence type="ECO:0000313" key="1">
    <source>
        <dbReference type="EMBL" id="KKL14537.1"/>
    </source>
</evidence>
<organism evidence="1">
    <name type="scientific">marine sediment metagenome</name>
    <dbReference type="NCBI Taxonomy" id="412755"/>
    <lineage>
        <taxon>unclassified sequences</taxon>
        <taxon>metagenomes</taxon>
        <taxon>ecological metagenomes</taxon>
    </lineage>
</organism>
<protein>
    <recommendedName>
        <fullName evidence="2">DUF1565 domain-containing protein</fullName>
    </recommendedName>
</protein>
<dbReference type="SUPFAM" id="SSF51126">
    <property type="entry name" value="Pectin lyase-like"/>
    <property type="match status" value="1"/>
</dbReference>
<dbReference type="AlphaFoldDB" id="A0A0F9BL43"/>
<accession>A0A0F9BL43</accession>
<dbReference type="InterPro" id="IPR011050">
    <property type="entry name" value="Pectin_lyase_fold/virulence"/>
</dbReference>
<gene>
    <name evidence="1" type="ORF">LCGC14_2514660</name>
</gene>
<feature type="non-terminal residue" evidence="1">
    <location>
        <position position="1"/>
    </location>
</feature>
<proteinExistence type="predicted"/>
<reference evidence="1" key="1">
    <citation type="journal article" date="2015" name="Nature">
        <title>Complex archaea that bridge the gap between prokaryotes and eukaryotes.</title>
        <authorList>
            <person name="Spang A."/>
            <person name="Saw J.H."/>
            <person name="Jorgensen S.L."/>
            <person name="Zaremba-Niedzwiedzka K."/>
            <person name="Martijn J."/>
            <person name="Lind A.E."/>
            <person name="van Eijk R."/>
            <person name="Schleper C."/>
            <person name="Guy L."/>
            <person name="Ettema T.J."/>
        </authorList>
    </citation>
    <scope>NUCLEOTIDE SEQUENCE</scope>
</reference>
<comment type="caution">
    <text evidence="1">The sequence shown here is derived from an EMBL/GenBank/DDBJ whole genome shotgun (WGS) entry which is preliminary data.</text>
</comment>
<sequence length="494" mass="50697">LAKDTLSGLYEPIGSMPNETTVDKHSFELSPGHTDGVTVMLRFLHQGGNGNASHVFRVDKAQVNTITAADFGFTLSDAAQQDLAQARYQTTGTVWYVDLAGNDGNSGLSPNTAKLSPKTTAEAASATDVVLLGPGTFALGANTLEVPDNVSLYGSGMDMTVITSTVNLSVGGAIVKPGSFGTVADMTIEGTLTDGTSQAAFGKFLSGQSRITNAIGRNLRLKADTDGVYVFDDVGPSLLRLEDSVIEVKFDGIINFGSESVIEVVNTSIVVTGPSSKGSGVSRGVNSAGGAIIRLYNCDIRVSDGGAVETLAYFTNLASTIEAYGGSVFTSGSEGDIFDADNTGTLLLLSGVDYDAAKTSGTITAVHSGIDWASVKNPTATVGLSSTTIDTVTTNTDLDDIKGTGFVKDTDSMVNLAHIGADSDTLETLSDQIDGIVGSTGTGARTIAVTVNDGAAVLENATVRFTEGANTYAGPTDASGEISFSLDDATYAVA</sequence>
<evidence type="ECO:0008006" key="2">
    <source>
        <dbReference type="Google" id="ProtNLM"/>
    </source>
</evidence>
<dbReference type="EMBL" id="LAZR01040420">
    <property type="protein sequence ID" value="KKL14537.1"/>
    <property type="molecule type" value="Genomic_DNA"/>
</dbReference>
<feature type="non-terminal residue" evidence="1">
    <location>
        <position position="494"/>
    </location>
</feature>